<dbReference type="InterPro" id="IPR029061">
    <property type="entry name" value="THDP-binding"/>
</dbReference>
<evidence type="ECO:0000259" key="6">
    <source>
        <dbReference type="Pfam" id="PF02776"/>
    </source>
</evidence>
<sequence length="547" mass="60260">MKASDLFVRALEAEGVEYVFAIPGEENLDLLEALRGSRSIQLVITRHEQAAGFMAATYGRLTGKACACLSTLGPGATNFVTAAAYAQLGAMPMVMITGQKPIKSSKQGQFQIIDVVDMMRPLTKFTKTVVSGDTIPARVREAFRLAQEERPGATHLELPEDIAREHSTMPVLEPSLTRRPIAEDKAICRAVEAIKGARKPLIVVGAGANRKLTSKMLRQFIEKLGIPAITTQMGKGVVDETGAHFLGNTALSDGDFVHRAIDAADLIINVGHDVVEKPPFFMQPGGAEVVHINFNSAQVDPVYFPQIEVVGDIANSLWQLKERLAPQEHWSFADFHRVRDALQKHIAEGARDDRFPILPQRLVHEIRKVMPSDGIIALDNGMYKIWFARNYPATHPNTVLLDNALASMGAGLPSAMAAKMVHPERRVMAVCGDGGFMMNSQELETAVRLRLDLVILILRDDGYGMIKWKQKQMDFHDFGLDFHNPDFVAYAKAYGAQGHRVESTEGLVPKVEECYATGGVHVVDVAVDYSMNDRILNQEIRELSSKV</sequence>
<dbReference type="EC" id="2.2.1.6" evidence="7"/>
<protein>
    <submittedName>
        <fullName evidence="7">Acetolactate synthase large subunit</fullName>
        <ecNumber evidence="7">2.2.1.6</ecNumber>
    </submittedName>
</protein>
<evidence type="ECO:0000256" key="1">
    <source>
        <dbReference type="ARBA" id="ARBA00007812"/>
    </source>
</evidence>
<dbReference type="Gene3D" id="3.40.50.970">
    <property type="match status" value="2"/>
</dbReference>
<dbReference type="InterPro" id="IPR029035">
    <property type="entry name" value="DHS-like_NAD/FAD-binding_dom"/>
</dbReference>
<name>A0A9Q3UM26_9GAMM</name>
<dbReference type="GO" id="GO:0000287">
    <property type="term" value="F:magnesium ion binding"/>
    <property type="evidence" value="ECO:0007669"/>
    <property type="project" value="InterPro"/>
</dbReference>
<evidence type="ECO:0000256" key="3">
    <source>
        <dbReference type="RuleBase" id="RU362132"/>
    </source>
</evidence>
<dbReference type="GO" id="GO:0003984">
    <property type="term" value="F:acetolactate synthase activity"/>
    <property type="evidence" value="ECO:0007669"/>
    <property type="project" value="UniProtKB-EC"/>
</dbReference>
<evidence type="ECO:0000313" key="8">
    <source>
        <dbReference type="Proteomes" id="UP001108027"/>
    </source>
</evidence>
<reference evidence="7" key="1">
    <citation type="submission" date="2021-10" db="EMBL/GenBank/DDBJ databases">
        <title>The diversity and Nitrogen Metabolism of Culturable Nitrate-Utilizing Bacteria Within the Oxygen Minimum Zone of the Changjiang (Yangtze River)Estuary.</title>
        <authorList>
            <person name="Zhang D."/>
            <person name="Zheng J."/>
            <person name="Liu S."/>
            <person name="He W."/>
        </authorList>
    </citation>
    <scope>NUCLEOTIDE SEQUENCE</scope>
    <source>
        <strain evidence="7">FXH-223</strain>
    </source>
</reference>
<dbReference type="EMBL" id="JAJGNA010000008">
    <property type="protein sequence ID" value="MCC4308720.1"/>
    <property type="molecule type" value="Genomic_DNA"/>
</dbReference>
<accession>A0A9Q3UM26</accession>
<dbReference type="InterPro" id="IPR045229">
    <property type="entry name" value="TPP_enz"/>
</dbReference>
<dbReference type="Proteomes" id="UP001108027">
    <property type="component" value="Unassembled WGS sequence"/>
</dbReference>
<dbReference type="InterPro" id="IPR012000">
    <property type="entry name" value="Thiamin_PyroP_enz_cen_dom"/>
</dbReference>
<evidence type="ECO:0000313" key="7">
    <source>
        <dbReference type="EMBL" id="MCC4308720.1"/>
    </source>
</evidence>
<evidence type="ECO:0000256" key="2">
    <source>
        <dbReference type="ARBA" id="ARBA00023052"/>
    </source>
</evidence>
<gene>
    <name evidence="7" type="ORF">LL252_09055</name>
</gene>
<dbReference type="GO" id="GO:0005948">
    <property type="term" value="C:acetolactate synthase complex"/>
    <property type="evidence" value="ECO:0007669"/>
    <property type="project" value="TreeGrafter"/>
</dbReference>
<dbReference type="GO" id="GO:0009099">
    <property type="term" value="P:L-valine biosynthetic process"/>
    <property type="evidence" value="ECO:0007669"/>
    <property type="project" value="TreeGrafter"/>
</dbReference>
<feature type="domain" description="Thiamine pyrophosphate enzyme TPP-binding" evidence="5">
    <location>
        <begin position="379"/>
        <end position="525"/>
    </location>
</feature>
<keyword evidence="7" id="KW-0808">Transferase</keyword>
<dbReference type="InterPro" id="IPR011766">
    <property type="entry name" value="TPP_enzyme_TPP-bd"/>
</dbReference>
<dbReference type="GO" id="GO:0030976">
    <property type="term" value="F:thiamine pyrophosphate binding"/>
    <property type="evidence" value="ECO:0007669"/>
    <property type="project" value="InterPro"/>
</dbReference>
<dbReference type="PANTHER" id="PTHR18968:SF129">
    <property type="entry name" value="ACETOLACTATE SYNTHASE"/>
    <property type="match status" value="1"/>
</dbReference>
<dbReference type="PROSITE" id="PS00187">
    <property type="entry name" value="TPP_ENZYMES"/>
    <property type="match status" value="1"/>
</dbReference>
<dbReference type="CDD" id="cd07035">
    <property type="entry name" value="TPP_PYR_POX_like"/>
    <property type="match status" value="1"/>
</dbReference>
<dbReference type="NCBIfam" id="NF006187">
    <property type="entry name" value="PRK08322.1"/>
    <property type="match status" value="1"/>
</dbReference>
<dbReference type="Gene3D" id="3.40.50.1220">
    <property type="entry name" value="TPP-binding domain"/>
    <property type="match status" value="1"/>
</dbReference>
<dbReference type="SUPFAM" id="SSF52467">
    <property type="entry name" value="DHS-like NAD/FAD-binding domain"/>
    <property type="match status" value="1"/>
</dbReference>
<keyword evidence="2 3" id="KW-0786">Thiamine pyrophosphate</keyword>
<evidence type="ECO:0000259" key="4">
    <source>
        <dbReference type="Pfam" id="PF00205"/>
    </source>
</evidence>
<dbReference type="PANTHER" id="PTHR18968">
    <property type="entry name" value="THIAMINE PYROPHOSPHATE ENZYMES"/>
    <property type="match status" value="1"/>
</dbReference>
<dbReference type="GO" id="GO:0009097">
    <property type="term" value="P:isoleucine biosynthetic process"/>
    <property type="evidence" value="ECO:0007669"/>
    <property type="project" value="TreeGrafter"/>
</dbReference>
<feature type="domain" description="Thiamine pyrophosphate enzyme central" evidence="4">
    <location>
        <begin position="189"/>
        <end position="320"/>
    </location>
</feature>
<dbReference type="InterPro" id="IPR000399">
    <property type="entry name" value="TPP-bd_CS"/>
</dbReference>
<dbReference type="FunFam" id="3.40.50.970:FF:000007">
    <property type="entry name" value="Acetolactate synthase"/>
    <property type="match status" value="1"/>
</dbReference>
<dbReference type="SUPFAM" id="SSF52518">
    <property type="entry name" value="Thiamin diphosphate-binding fold (THDP-binding)"/>
    <property type="match status" value="2"/>
</dbReference>
<comment type="similarity">
    <text evidence="1 3">Belongs to the TPP enzyme family.</text>
</comment>
<keyword evidence="8" id="KW-1185">Reference proteome</keyword>
<dbReference type="InterPro" id="IPR012001">
    <property type="entry name" value="Thiamin_PyroP_enz_TPP-bd_dom"/>
</dbReference>
<organism evidence="7 8">
    <name type="scientific">Alloalcanivorax marinus</name>
    <dbReference type="NCBI Taxonomy" id="1177169"/>
    <lineage>
        <taxon>Bacteria</taxon>
        <taxon>Pseudomonadati</taxon>
        <taxon>Pseudomonadota</taxon>
        <taxon>Gammaproteobacteria</taxon>
        <taxon>Oceanospirillales</taxon>
        <taxon>Alcanivoracaceae</taxon>
        <taxon>Alloalcanivorax</taxon>
    </lineage>
</organism>
<feature type="domain" description="Thiamine pyrophosphate enzyme N-terminal TPP-binding" evidence="6">
    <location>
        <begin position="1"/>
        <end position="117"/>
    </location>
</feature>
<evidence type="ECO:0000259" key="5">
    <source>
        <dbReference type="Pfam" id="PF02775"/>
    </source>
</evidence>
<dbReference type="RefSeq" id="WP_228233807.1">
    <property type="nucleotide sequence ID" value="NZ_JAJGNA010000008.1"/>
</dbReference>
<dbReference type="GO" id="GO:0050660">
    <property type="term" value="F:flavin adenine dinucleotide binding"/>
    <property type="evidence" value="ECO:0007669"/>
    <property type="project" value="TreeGrafter"/>
</dbReference>
<dbReference type="Pfam" id="PF02775">
    <property type="entry name" value="TPP_enzyme_C"/>
    <property type="match status" value="1"/>
</dbReference>
<dbReference type="AlphaFoldDB" id="A0A9Q3UM26"/>
<proteinExistence type="inferred from homology"/>
<dbReference type="Pfam" id="PF00205">
    <property type="entry name" value="TPP_enzyme_M"/>
    <property type="match status" value="1"/>
</dbReference>
<dbReference type="Pfam" id="PF02776">
    <property type="entry name" value="TPP_enzyme_N"/>
    <property type="match status" value="1"/>
</dbReference>
<dbReference type="CDD" id="cd02010">
    <property type="entry name" value="TPP_ALS"/>
    <property type="match status" value="1"/>
</dbReference>
<comment type="caution">
    <text evidence="7">The sequence shown here is derived from an EMBL/GenBank/DDBJ whole genome shotgun (WGS) entry which is preliminary data.</text>
</comment>